<evidence type="ECO:0000256" key="6">
    <source>
        <dbReference type="SAM" id="MobiDB-lite"/>
    </source>
</evidence>
<organism evidence="7 8">
    <name type="scientific">Furculomyces boomerangus</name>
    <dbReference type="NCBI Taxonomy" id="61424"/>
    <lineage>
        <taxon>Eukaryota</taxon>
        <taxon>Fungi</taxon>
        <taxon>Fungi incertae sedis</taxon>
        <taxon>Zoopagomycota</taxon>
        <taxon>Kickxellomycotina</taxon>
        <taxon>Harpellomycetes</taxon>
        <taxon>Harpellales</taxon>
        <taxon>Harpellaceae</taxon>
        <taxon>Furculomyces</taxon>
    </lineage>
</organism>
<evidence type="ECO:0000313" key="7">
    <source>
        <dbReference type="EMBL" id="PVU90929.1"/>
    </source>
</evidence>
<proteinExistence type="inferred from homology"/>
<sequence length="133" mass="14181">MNSTVIIQTPAQIQPVVQSSSSSDTLTQVIVSVFFPPAAVILNRGCGADAVINFALTCVGYVPGLIHALYIIGREGSGYQEIRSFIDPPETSTQVVYIVQPGSQQQVVQQESALLKNPQGTTDSSVPPPYSPY</sequence>
<reference evidence="7 8" key="1">
    <citation type="journal article" date="2018" name="MBio">
        <title>Comparative Genomics Reveals the Core Gene Toolbox for the Fungus-Insect Symbiosis.</title>
        <authorList>
            <person name="Wang Y."/>
            <person name="Stata M."/>
            <person name="Wang W."/>
            <person name="Stajich J.E."/>
            <person name="White M.M."/>
            <person name="Moncalvo J.M."/>
        </authorList>
    </citation>
    <scope>NUCLEOTIDE SEQUENCE [LARGE SCALE GENOMIC DNA]</scope>
    <source>
        <strain evidence="7 8">AUS-77-4</strain>
    </source>
</reference>
<keyword evidence="8" id="KW-1185">Reference proteome</keyword>
<dbReference type="EMBL" id="MBFT01000452">
    <property type="protein sequence ID" value="PVU90929.1"/>
    <property type="molecule type" value="Genomic_DNA"/>
</dbReference>
<evidence type="ECO:0000256" key="5">
    <source>
        <dbReference type="ARBA" id="ARBA00023136"/>
    </source>
</evidence>
<keyword evidence="4" id="KW-1133">Transmembrane helix</keyword>
<evidence type="ECO:0000256" key="3">
    <source>
        <dbReference type="ARBA" id="ARBA00022692"/>
    </source>
</evidence>
<dbReference type="Pfam" id="PF01679">
    <property type="entry name" value="Pmp3"/>
    <property type="match status" value="1"/>
</dbReference>
<feature type="region of interest" description="Disordered" evidence="6">
    <location>
        <begin position="110"/>
        <end position="133"/>
    </location>
</feature>
<comment type="subcellular location">
    <subcellularLocation>
        <location evidence="1">Membrane</location>
    </subcellularLocation>
</comment>
<evidence type="ECO:0008006" key="9">
    <source>
        <dbReference type="Google" id="ProtNLM"/>
    </source>
</evidence>
<comment type="similarity">
    <text evidence="2">Belongs to the UPF0057 (PMP3) family.</text>
</comment>
<dbReference type="PANTHER" id="PTHR21659">
    <property type="entry name" value="HYDROPHOBIC PROTEIN RCI2 LOW TEMPERATURE AND SALT RESPONSIVE PROTEIN LTI6 -RELATED"/>
    <property type="match status" value="1"/>
</dbReference>
<keyword evidence="3" id="KW-0812">Transmembrane</keyword>
<evidence type="ECO:0000256" key="4">
    <source>
        <dbReference type="ARBA" id="ARBA00022989"/>
    </source>
</evidence>
<dbReference type="Proteomes" id="UP000245699">
    <property type="component" value="Unassembled WGS sequence"/>
</dbReference>
<dbReference type="STRING" id="61424.A0A2T9YF49"/>
<evidence type="ECO:0000256" key="1">
    <source>
        <dbReference type="ARBA" id="ARBA00004370"/>
    </source>
</evidence>
<comment type="caution">
    <text evidence="7">The sequence shown here is derived from an EMBL/GenBank/DDBJ whole genome shotgun (WGS) entry which is preliminary data.</text>
</comment>
<dbReference type="PANTHER" id="PTHR21659:SF42">
    <property type="entry name" value="UPF0057 MEMBRANE PROTEIN ZK632.10-RELATED"/>
    <property type="match status" value="1"/>
</dbReference>
<dbReference type="PROSITE" id="PS01309">
    <property type="entry name" value="UPF0057"/>
    <property type="match status" value="1"/>
</dbReference>
<keyword evidence="5" id="KW-0472">Membrane</keyword>
<name>A0A2T9YF49_9FUNG</name>
<gene>
    <name evidence="7" type="ORF">BB559_004377</name>
</gene>
<protein>
    <recommendedName>
        <fullName evidence="9">Stress response RCI peptide</fullName>
    </recommendedName>
</protein>
<accession>A0A2T9YF49</accession>
<dbReference type="AlphaFoldDB" id="A0A2T9YF49"/>
<dbReference type="GO" id="GO:0016020">
    <property type="term" value="C:membrane"/>
    <property type="evidence" value="ECO:0007669"/>
    <property type="project" value="UniProtKB-SubCell"/>
</dbReference>
<dbReference type="InterPro" id="IPR000612">
    <property type="entry name" value="PMP3"/>
</dbReference>
<evidence type="ECO:0000256" key="2">
    <source>
        <dbReference type="ARBA" id="ARBA00009530"/>
    </source>
</evidence>
<evidence type="ECO:0000313" key="8">
    <source>
        <dbReference type="Proteomes" id="UP000245699"/>
    </source>
</evidence>
<dbReference type="OrthoDB" id="2802411at2759"/>